<gene>
    <name evidence="1" type="ORF">CCMP2556_LOCUS51553</name>
    <name evidence="2" type="ORF">CCMP2556_LOCUS51577</name>
</gene>
<organism evidence="2 3">
    <name type="scientific">Durusdinium trenchii</name>
    <dbReference type="NCBI Taxonomy" id="1381693"/>
    <lineage>
        <taxon>Eukaryota</taxon>
        <taxon>Sar</taxon>
        <taxon>Alveolata</taxon>
        <taxon>Dinophyceae</taxon>
        <taxon>Suessiales</taxon>
        <taxon>Symbiodiniaceae</taxon>
        <taxon>Durusdinium</taxon>
    </lineage>
</organism>
<protein>
    <recommendedName>
        <fullName evidence="4">Integrase catalytic domain-containing protein</fullName>
    </recommendedName>
</protein>
<evidence type="ECO:0000313" key="3">
    <source>
        <dbReference type="Proteomes" id="UP001642484"/>
    </source>
</evidence>
<sequence length="165" mass="19113">MTQWRMWRRVPSTHSRIGRRYCWKVKNRIRSKKLVMIEAVVQEAEVKLASSEQHIAELKDVGVKHLTLAAPLLNRKEATVIAAASKLFARYRTLQVPILRIKTDRAKEFVFEAIQGVDNSKRSGALLHRWRRTHRQRLRWSSAEECNTGSPTICWIAHPGLAYST</sequence>
<dbReference type="EMBL" id="CAXAMN010027484">
    <property type="protein sequence ID" value="CAK9111038.1"/>
    <property type="molecule type" value="Genomic_DNA"/>
</dbReference>
<keyword evidence="3" id="KW-1185">Reference proteome</keyword>
<proteinExistence type="predicted"/>
<evidence type="ECO:0000313" key="1">
    <source>
        <dbReference type="EMBL" id="CAK9110987.1"/>
    </source>
</evidence>
<dbReference type="EMBL" id="CAXAMN010027473">
    <property type="protein sequence ID" value="CAK9110987.1"/>
    <property type="molecule type" value="Genomic_DNA"/>
</dbReference>
<comment type="caution">
    <text evidence="2">The sequence shown here is derived from an EMBL/GenBank/DDBJ whole genome shotgun (WGS) entry which is preliminary data.</text>
</comment>
<dbReference type="Proteomes" id="UP001642484">
    <property type="component" value="Unassembled WGS sequence"/>
</dbReference>
<name>A0ABP0SF77_9DINO</name>
<reference evidence="2 3" key="1">
    <citation type="submission" date="2024-02" db="EMBL/GenBank/DDBJ databases">
        <authorList>
            <person name="Chen Y."/>
            <person name="Shah S."/>
            <person name="Dougan E. K."/>
            <person name="Thang M."/>
            <person name="Chan C."/>
        </authorList>
    </citation>
    <scope>NUCLEOTIDE SEQUENCE [LARGE SCALE GENOMIC DNA]</scope>
</reference>
<accession>A0ABP0SF77</accession>
<evidence type="ECO:0008006" key="4">
    <source>
        <dbReference type="Google" id="ProtNLM"/>
    </source>
</evidence>
<evidence type="ECO:0000313" key="2">
    <source>
        <dbReference type="EMBL" id="CAK9111038.1"/>
    </source>
</evidence>